<proteinExistence type="predicted"/>
<comment type="subcellular location">
    <subcellularLocation>
        <location evidence="1">Cell membrane</location>
        <topology evidence="1">Multi-pass membrane protein</topology>
    </subcellularLocation>
</comment>
<evidence type="ECO:0000256" key="2">
    <source>
        <dbReference type="ARBA" id="ARBA00022475"/>
    </source>
</evidence>
<dbReference type="EMBL" id="MNZT01000040">
    <property type="protein sequence ID" value="OIP98034.1"/>
    <property type="molecule type" value="Genomic_DNA"/>
</dbReference>
<dbReference type="STRING" id="1817892.AUK40_02095"/>
<feature type="transmembrane region" description="Helical" evidence="6">
    <location>
        <begin position="181"/>
        <end position="203"/>
    </location>
</feature>
<feature type="transmembrane region" description="Helical" evidence="6">
    <location>
        <begin position="302"/>
        <end position="325"/>
    </location>
</feature>
<evidence type="ECO:0000313" key="7">
    <source>
        <dbReference type="EMBL" id="OIP98034.1"/>
    </source>
</evidence>
<keyword evidence="3 6" id="KW-0812">Transmembrane</keyword>
<organism evidence="7 8">
    <name type="scientific">Candidatus Wirthbacteria bacterium CG2_30_54_11</name>
    <dbReference type="NCBI Taxonomy" id="1817892"/>
    <lineage>
        <taxon>Bacteria</taxon>
        <taxon>Candidatus Wirthbacteria</taxon>
    </lineage>
</organism>
<keyword evidence="4 6" id="KW-1133">Transmembrane helix</keyword>
<evidence type="ECO:0000313" key="8">
    <source>
        <dbReference type="Proteomes" id="UP000183245"/>
    </source>
</evidence>
<evidence type="ECO:0000256" key="3">
    <source>
        <dbReference type="ARBA" id="ARBA00022692"/>
    </source>
</evidence>
<dbReference type="Proteomes" id="UP000183245">
    <property type="component" value="Unassembled WGS sequence"/>
</dbReference>
<feature type="transmembrane region" description="Helical" evidence="6">
    <location>
        <begin position="49"/>
        <end position="72"/>
    </location>
</feature>
<feature type="transmembrane region" description="Helical" evidence="6">
    <location>
        <begin position="345"/>
        <end position="366"/>
    </location>
</feature>
<feature type="transmembrane region" description="Helical" evidence="6">
    <location>
        <begin position="21"/>
        <end position="43"/>
    </location>
</feature>
<keyword evidence="5 6" id="KW-0472">Membrane</keyword>
<comment type="caution">
    <text evidence="7">The sequence shown here is derived from an EMBL/GenBank/DDBJ whole genome shotgun (WGS) entry which is preliminary data.</text>
</comment>
<sequence>MAVFKVSGQSLKKNRKLVSNFGYLSALKVFEYVFPLLTIPYLARVLGVAGFGLVSFAQAFASYFLILVDFGFNLSASKDISVHHDDRHQVETIYSSVMLVKTGLMIVTFIMYAVLVFGFARFRGDSLLYLSTFGLVVSSVLFPIWLFQGLQEMKFITLVQFCSRFIFTVLIFVLVRSSADILLVPLLNAFGGIIGGILSLLIVRYRLGIRLRRPYLPEIRSQIRSSFDLFLSNVSISLYTISNTFLLGLFWNDTIVGYYAGAEKILRPLQNMLQPITQAVYPHIAQIADRSRSEATAFLRKLVLLVGAATGVVSIAAFVLSPLLVPLILGPDFAPSILILRIMSPLPFVIALSNIAGIQAMLSFGYGRQFSRIIILCTVLHLTLASCLMSFGAAGVSTSVLVTEITITSVFFIFLARRGIALLPGTHS</sequence>
<dbReference type="PANTHER" id="PTHR30250:SF11">
    <property type="entry name" value="O-ANTIGEN TRANSPORTER-RELATED"/>
    <property type="match status" value="1"/>
</dbReference>
<accession>A0A1J5IUF0</accession>
<evidence type="ECO:0000256" key="4">
    <source>
        <dbReference type="ARBA" id="ARBA00022989"/>
    </source>
</evidence>
<keyword evidence="2" id="KW-1003">Cell membrane</keyword>
<evidence type="ECO:0000256" key="6">
    <source>
        <dbReference type="SAM" id="Phobius"/>
    </source>
</evidence>
<dbReference type="InterPro" id="IPR002797">
    <property type="entry name" value="Polysacc_synth"/>
</dbReference>
<feature type="transmembrane region" description="Helical" evidence="6">
    <location>
        <begin position="155"/>
        <end position="175"/>
    </location>
</feature>
<dbReference type="AlphaFoldDB" id="A0A1J5IUF0"/>
<evidence type="ECO:0008006" key="9">
    <source>
        <dbReference type="Google" id="ProtNLM"/>
    </source>
</evidence>
<feature type="transmembrane region" description="Helical" evidence="6">
    <location>
        <begin position="126"/>
        <end position="148"/>
    </location>
</feature>
<gene>
    <name evidence="7" type="ORF">AUK40_02095</name>
</gene>
<feature type="transmembrane region" description="Helical" evidence="6">
    <location>
        <begin position="373"/>
        <end position="393"/>
    </location>
</feature>
<evidence type="ECO:0000256" key="1">
    <source>
        <dbReference type="ARBA" id="ARBA00004651"/>
    </source>
</evidence>
<feature type="transmembrane region" description="Helical" evidence="6">
    <location>
        <begin position="93"/>
        <end position="120"/>
    </location>
</feature>
<dbReference type="Pfam" id="PF01943">
    <property type="entry name" value="Polysacc_synt"/>
    <property type="match status" value="1"/>
</dbReference>
<reference evidence="7 8" key="1">
    <citation type="journal article" date="2016" name="Environ. Microbiol.">
        <title>Genomic resolution of a cold subsurface aquifer community provides metabolic insights for novel microbes adapted to high CO concentrations.</title>
        <authorList>
            <person name="Probst A.J."/>
            <person name="Castelle C.J."/>
            <person name="Singh A."/>
            <person name="Brown C.T."/>
            <person name="Anantharaman K."/>
            <person name="Sharon I."/>
            <person name="Hug L.A."/>
            <person name="Burstein D."/>
            <person name="Emerson J.B."/>
            <person name="Thomas B.C."/>
            <person name="Banfield J.F."/>
        </authorList>
    </citation>
    <scope>NUCLEOTIDE SEQUENCE [LARGE SCALE GENOMIC DNA]</scope>
    <source>
        <strain evidence="7">CG2_30_54_11</strain>
    </source>
</reference>
<dbReference type="InterPro" id="IPR050833">
    <property type="entry name" value="Poly_Biosynth_Transport"/>
</dbReference>
<dbReference type="CDD" id="cd13128">
    <property type="entry name" value="MATE_Wzx_like"/>
    <property type="match status" value="1"/>
</dbReference>
<dbReference type="GO" id="GO:0005886">
    <property type="term" value="C:plasma membrane"/>
    <property type="evidence" value="ECO:0007669"/>
    <property type="project" value="UniProtKB-SubCell"/>
</dbReference>
<evidence type="ECO:0000256" key="5">
    <source>
        <dbReference type="ARBA" id="ARBA00023136"/>
    </source>
</evidence>
<dbReference type="PANTHER" id="PTHR30250">
    <property type="entry name" value="PST FAMILY PREDICTED COLANIC ACID TRANSPORTER"/>
    <property type="match status" value="1"/>
</dbReference>
<protein>
    <recommendedName>
        <fullName evidence="9">Polysaccharide biosynthesis protein C-terminal domain-containing protein</fullName>
    </recommendedName>
</protein>
<name>A0A1J5IUF0_9BACT</name>
<feature type="transmembrane region" description="Helical" evidence="6">
    <location>
        <begin position="399"/>
        <end position="416"/>
    </location>
</feature>